<proteinExistence type="predicted"/>
<gene>
    <name evidence="2" type="ORF">CYLTODRAFT_495452</name>
</gene>
<feature type="non-terminal residue" evidence="2">
    <location>
        <position position="1"/>
    </location>
</feature>
<dbReference type="Proteomes" id="UP000054007">
    <property type="component" value="Unassembled WGS sequence"/>
</dbReference>
<feature type="compositionally biased region" description="Low complexity" evidence="1">
    <location>
        <begin position="57"/>
        <end position="71"/>
    </location>
</feature>
<organism evidence="2 3">
    <name type="scientific">Cylindrobasidium torrendii FP15055 ss-10</name>
    <dbReference type="NCBI Taxonomy" id="1314674"/>
    <lineage>
        <taxon>Eukaryota</taxon>
        <taxon>Fungi</taxon>
        <taxon>Dikarya</taxon>
        <taxon>Basidiomycota</taxon>
        <taxon>Agaricomycotina</taxon>
        <taxon>Agaricomycetes</taxon>
        <taxon>Agaricomycetidae</taxon>
        <taxon>Agaricales</taxon>
        <taxon>Marasmiineae</taxon>
        <taxon>Physalacriaceae</taxon>
        <taxon>Cylindrobasidium</taxon>
    </lineage>
</organism>
<evidence type="ECO:0000256" key="1">
    <source>
        <dbReference type="SAM" id="MobiDB-lite"/>
    </source>
</evidence>
<dbReference type="OrthoDB" id="3270804at2759"/>
<dbReference type="AlphaFoldDB" id="A0A0D7AUJ9"/>
<keyword evidence="3" id="KW-1185">Reference proteome</keyword>
<protein>
    <submittedName>
        <fullName evidence="2">Uncharacterized protein</fullName>
    </submittedName>
</protein>
<name>A0A0D7AUJ9_9AGAR</name>
<sequence length="201" mass="21279">MSATQTIAREITPVHDGHSLSQAITVASEDDEDNGQVGHDGTSLSQAITVSDDSDHSGSSNSEDASSQGSDDSGGESEGSSVAGDQSNATPAPPPPPPPPPPPAPPVVVNTQRPRVDDIIEPSHGIPTMPMRLTFELLGHRRFYVVTRGLFIGVFTDSLTAEDAFNGAVNAERQLYKDQSSAISAFNRAMRKGRLSFAERR</sequence>
<evidence type="ECO:0000313" key="3">
    <source>
        <dbReference type="Proteomes" id="UP000054007"/>
    </source>
</evidence>
<feature type="compositionally biased region" description="Pro residues" evidence="1">
    <location>
        <begin position="91"/>
        <end position="106"/>
    </location>
</feature>
<reference evidence="2 3" key="1">
    <citation type="journal article" date="2015" name="Fungal Genet. Biol.">
        <title>Evolution of novel wood decay mechanisms in Agaricales revealed by the genome sequences of Fistulina hepatica and Cylindrobasidium torrendii.</title>
        <authorList>
            <person name="Floudas D."/>
            <person name="Held B.W."/>
            <person name="Riley R."/>
            <person name="Nagy L.G."/>
            <person name="Koehler G."/>
            <person name="Ransdell A.S."/>
            <person name="Younus H."/>
            <person name="Chow J."/>
            <person name="Chiniquy J."/>
            <person name="Lipzen A."/>
            <person name="Tritt A."/>
            <person name="Sun H."/>
            <person name="Haridas S."/>
            <person name="LaButti K."/>
            <person name="Ohm R.A."/>
            <person name="Kues U."/>
            <person name="Blanchette R.A."/>
            <person name="Grigoriev I.V."/>
            <person name="Minto R.E."/>
            <person name="Hibbett D.S."/>
        </authorList>
    </citation>
    <scope>NUCLEOTIDE SEQUENCE [LARGE SCALE GENOMIC DNA]</scope>
    <source>
        <strain evidence="2 3">FP15055 ss-10</strain>
    </source>
</reference>
<accession>A0A0D7AUJ9</accession>
<feature type="region of interest" description="Disordered" evidence="1">
    <location>
        <begin position="1"/>
        <end position="110"/>
    </location>
</feature>
<evidence type="ECO:0000313" key="2">
    <source>
        <dbReference type="EMBL" id="KIY60966.1"/>
    </source>
</evidence>
<dbReference type="EMBL" id="KN881125">
    <property type="protein sequence ID" value="KIY60966.1"/>
    <property type="molecule type" value="Genomic_DNA"/>
</dbReference>